<evidence type="ECO:0000313" key="1">
    <source>
        <dbReference type="EMBL" id="DAF42518.1"/>
    </source>
</evidence>
<dbReference type="EMBL" id="BK032495">
    <property type="protein sequence ID" value="DAF42518.1"/>
    <property type="molecule type" value="Genomic_DNA"/>
</dbReference>
<organism evidence="1">
    <name type="scientific">Siphoviridae sp. ctLeG9</name>
    <dbReference type="NCBI Taxonomy" id="2827848"/>
    <lineage>
        <taxon>Viruses</taxon>
        <taxon>Duplodnaviria</taxon>
        <taxon>Heunggongvirae</taxon>
        <taxon>Uroviricota</taxon>
        <taxon>Caudoviricetes</taxon>
    </lineage>
</organism>
<sequence length="65" mass="7573">MEMIGCLRFAESLSNYPYVFAHIQRVGFRFDEYAVKMCLKEKSQVFKLGFSEFGSPFSLSYEPKS</sequence>
<name>A0A8S5RUQ6_9CAUD</name>
<reference evidence="1" key="1">
    <citation type="journal article" date="2021" name="Proc. Natl. Acad. Sci. U.S.A.">
        <title>A Catalog of Tens of Thousands of Viruses from Human Metagenomes Reveals Hidden Associations with Chronic Diseases.</title>
        <authorList>
            <person name="Tisza M.J."/>
            <person name="Buck C.B."/>
        </authorList>
    </citation>
    <scope>NUCLEOTIDE SEQUENCE</scope>
    <source>
        <strain evidence="1">CtLeG9</strain>
    </source>
</reference>
<proteinExistence type="predicted"/>
<protein>
    <submittedName>
        <fullName evidence="1">Uncharacterized protein</fullName>
    </submittedName>
</protein>
<accession>A0A8S5RUQ6</accession>